<evidence type="ECO:0000256" key="8">
    <source>
        <dbReference type="PIRSR" id="PIRSR602481-2"/>
    </source>
</evidence>
<evidence type="ECO:0000256" key="1">
    <source>
        <dbReference type="ARBA" id="ARBA00007957"/>
    </source>
</evidence>
<accession>G8TTR8</accession>
<dbReference type="GO" id="GO:0000976">
    <property type="term" value="F:transcription cis-regulatory region binding"/>
    <property type="evidence" value="ECO:0007669"/>
    <property type="project" value="TreeGrafter"/>
</dbReference>
<evidence type="ECO:0000256" key="4">
    <source>
        <dbReference type="ARBA" id="ARBA00023015"/>
    </source>
</evidence>
<dbReference type="GO" id="GO:0045892">
    <property type="term" value="P:negative regulation of DNA-templated transcription"/>
    <property type="evidence" value="ECO:0007669"/>
    <property type="project" value="TreeGrafter"/>
</dbReference>
<keyword evidence="7" id="KW-0479">Metal-binding</keyword>
<dbReference type="SUPFAM" id="SSF46785">
    <property type="entry name" value="Winged helix' DNA-binding domain"/>
    <property type="match status" value="1"/>
</dbReference>
<keyword evidence="8" id="KW-0408">Iron</keyword>
<feature type="binding site" evidence="8">
    <location>
        <position position="130"/>
    </location>
    <ligand>
        <name>Fe cation</name>
        <dbReference type="ChEBI" id="CHEBI:24875"/>
    </ligand>
</feature>
<dbReference type="AlphaFoldDB" id="G8TTR8"/>
<dbReference type="CDD" id="cd07153">
    <property type="entry name" value="Fur_like"/>
    <property type="match status" value="1"/>
</dbReference>
<organism evidence="9 10">
    <name type="scientific">Sulfobacillus acidophilus (strain ATCC 700253 / DSM 10332 / NAL)</name>
    <dbReference type="NCBI Taxonomy" id="679936"/>
    <lineage>
        <taxon>Bacteria</taxon>
        <taxon>Bacillati</taxon>
        <taxon>Bacillota</taxon>
        <taxon>Clostridia</taxon>
        <taxon>Eubacteriales</taxon>
        <taxon>Clostridiales Family XVII. Incertae Sedis</taxon>
        <taxon>Sulfobacillus</taxon>
    </lineage>
</organism>
<dbReference type="InterPro" id="IPR002481">
    <property type="entry name" value="FUR"/>
</dbReference>
<gene>
    <name evidence="9" type="ordered locus">Sulac_3384</name>
</gene>
<dbReference type="GO" id="GO:1900376">
    <property type="term" value="P:regulation of secondary metabolite biosynthetic process"/>
    <property type="evidence" value="ECO:0007669"/>
    <property type="project" value="TreeGrafter"/>
</dbReference>
<evidence type="ECO:0000256" key="2">
    <source>
        <dbReference type="ARBA" id="ARBA00022491"/>
    </source>
</evidence>
<dbReference type="Pfam" id="PF01475">
    <property type="entry name" value="FUR"/>
    <property type="match status" value="1"/>
</dbReference>
<sequence>MNQKSLVPEFTRFLQEHNMRVTPNRLTVFRELENAPGPMTVPELASRVAEQGLNVATIYRIIETLMSLNVVHPVLIDHQSVGYELIEPFRQHHDHLVCRNCGKIVAIFDERLESVLKTISDDQSFAIDFHQLEVHGICPDCRSKTPNSP</sequence>
<keyword evidence="4" id="KW-0805">Transcription regulation</keyword>
<evidence type="ECO:0000256" key="5">
    <source>
        <dbReference type="ARBA" id="ARBA00023125"/>
    </source>
</evidence>
<dbReference type="Gene3D" id="1.10.10.10">
    <property type="entry name" value="Winged helix-like DNA-binding domain superfamily/Winged helix DNA-binding domain"/>
    <property type="match status" value="1"/>
</dbReference>
<comment type="cofactor">
    <cofactor evidence="7">
        <name>Zn(2+)</name>
        <dbReference type="ChEBI" id="CHEBI:29105"/>
    </cofactor>
    <text evidence="7">Binds 1 zinc ion per subunit.</text>
</comment>
<feature type="binding site" evidence="7">
    <location>
        <position position="141"/>
    </location>
    <ligand>
        <name>Zn(2+)</name>
        <dbReference type="ChEBI" id="CHEBI:29105"/>
    </ligand>
</feature>
<reference evidence="9 10" key="2">
    <citation type="journal article" date="2012" name="Stand. Genomic Sci.">
        <title>Complete genome sequence of the moderately thermophilic mineral-sulfide-oxidizing firmicute Sulfobacillus acidophilus type strain (NAL(T)).</title>
        <authorList>
            <person name="Anderson I."/>
            <person name="Chertkov O."/>
            <person name="Chen A."/>
            <person name="Saunders E."/>
            <person name="Lapidus A."/>
            <person name="Nolan M."/>
            <person name="Lucas S."/>
            <person name="Hammon N."/>
            <person name="Deshpande S."/>
            <person name="Cheng J.F."/>
            <person name="Han C."/>
            <person name="Tapia R."/>
            <person name="Goodwin L.A."/>
            <person name="Pitluck S."/>
            <person name="Liolios K."/>
            <person name="Pagani I."/>
            <person name="Ivanova N."/>
            <person name="Mikhailova N."/>
            <person name="Pati A."/>
            <person name="Palaniappan K."/>
            <person name="Land M."/>
            <person name="Pan C."/>
            <person name="Rohde M."/>
            <person name="Pukall R."/>
            <person name="Goker M."/>
            <person name="Detter J.C."/>
            <person name="Woyke T."/>
            <person name="Bristow J."/>
            <person name="Eisen J.A."/>
            <person name="Markowitz V."/>
            <person name="Hugenholtz P."/>
            <person name="Kyrpides N.C."/>
            <person name="Klenk H.P."/>
            <person name="Mavromatis K."/>
        </authorList>
    </citation>
    <scope>NUCLEOTIDE SEQUENCE [LARGE SCALE GENOMIC DNA]</scope>
    <source>
        <strain evidence="10">ATCC 700253 / DSM 10332 / NAL</strain>
    </source>
</reference>
<dbReference type="Proteomes" id="UP000005439">
    <property type="component" value="Chromosome"/>
</dbReference>
<dbReference type="PATRIC" id="fig|679936.5.peg.3504"/>
<keyword evidence="10" id="KW-1185">Reference proteome</keyword>
<keyword evidence="3 7" id="KW-0862">Zinc</keyword>
<comment type="similarity">
    <text evidence="1">Belongs to the Fur family.</text>
</comment>
<evidence type="ECO:0000256" key="7">
    <source>
        <dbReference type="PIRSR" id="PIRSR602481-1"/>
    </source>
</evidence>
<dbReference type="STRING" id="679936.Sulac_3384"/>
<dbReference type="PANTHER" id="PTHR33202">
    <property type="entry name" value="ZINC UPTAKE REGULATION PROTEIN"/>
    <property type="match status" value="1"/>
</dbReference>
<feature type="binding site" evidence="7">
    <location>
        <position position="98"/>
    </location>
    <ligand>
        <name>Zn(2+)</name>
        <dbReference type="ChEBI" id="CHEBI:29105"/>
    </ligand>
</feature>
<evidence type="ECO:0000256" key="6">
    <source>
        <dbReference type="ARBA" id="ARBA00023163"/>
    </source>
</evidence>
<dbReference type="GO" id="GO:0003700">
    <property type="term" value="F:DNA-binding transcription factor activity"/>
    <property type="evidence" value="ECO:0007669"/>
    <property type="project" value="InterPro"/>
</dbReference>
<feature type="binding site" evidence="8">
    <location>
        <position position="92"/>
    </location>
    <ligand>
        <name>Fe cation</name>
        <dbReference type="ChEBI" id="CHEBI:24875"/>
    </ligand>
</feature>
<feature type="binding site" evidence="7">
    <location>
        <position position="101"/>
    </location>
    <ligand>
        <name>Zn(2+)</name>
        <dbReference type="ChEBI" id="CHEBI:29105"/>
    </ligand>
</feature>
<feature type="binding site" evidence="7">
    <location>
        <position position="138"/>
    </location>
    <ligand>
        <name>Zn(2+)</name>
        <dbReference type="ChEBI" id="CHEBI:29105"/>
    </ligand>
</feature>
<dbReference type="HOGENOM" id="CLU_096072_3_1_9"/>
<evidence type="ECO:0000313" key="10">
    <source>
        <dbReference type="Proteomes" id="UP000005439"/>
    </source>
</evidence>
<dbReference type="KEGG" id="sap:Sulac_3384"/>
<keyword evidence="5" id="KW-0238">DNA-binding</keyword>
<dbReference type="GO" id="GO:0008270">
    <property type="term" value="F:zinc ion binding"/>
    <property type="evidence" value="ECO:0007669"/>
    <property type="project" value="TreeGrafter"/>
</dbReference>
<evidence type="ECO:0000256" key="3">
    <source>
        <dbReference type="ARBA" id="ARBA00022833"/>
    </source>
</evidence>
<keyword evidence="2" id="KW-0678">Repressor</keyword>
<proteinExistence type="inferred from homology"/>
<name>G8TTR8_SULAD</name>
<keyword evidence="6" id="KW-0804">Transcription</keyword>
<feature type="binding site" evidence="8">
    <location>
        <position position="113"/>
    </location>
    <ligand>
        <name>Fe cation</name>
        <dbReference type="ChEBI" id="CHEBI:24875"/>
    </ligand>
</feature>
<dbReference type="EMBL" id="CP003179">
    <property type="protein sequence ID" value="AEW06827.1"/>
    <property type="molecule type" value="Genomic_DNA"/>
</dbReference>
<dbReference type="InterPro" id="IPR036388">
    <property type="entry name" value="WH-like_DNA-bd_sf"/>
</dbReference>
<protein>
    <submittedName>
        <fullName evidence="9">Ferric uptake regulator, Fur family</fullName>
    </submittedName>
</protein>
<dbReference type="Gene3D" id="3.30.1490.190">
    <property type="match status" value="1"/>
</dbReference>
<dbReference type="InterPro" id="IPR036390">
    <property type="entry name" value="WH_DNA-bd_sf"/>
</dbReference>
<feature type="binding site" evidence="8">
    <location>
        <position position="94"/>
    </location>
    <ligand>
        <name>Fe cation</name>
        <dbReference type="ChEBI" id="CHEBI:24875"/>
    </ligand>
</feature>
<reference evidence="10" key="1">
    <citation type="submission" date="2011-12" db="EMBL/GenBank/DDBJ databases">
        <title>The complete genome of chromosome of Sulfobacillus acidophilus DSM 10332.</title>
        <authorList>
            <person name="Lucas S."/>
            <person name="Han J."/>
            <person name="Lapidus A."/>
            <person name="Bruce D."/>
            <person name="Goodwin L."/>
            <person name="Pitluck S."/>
            <person name="Peters L."/>
            <person name="Kyrpides N."/>
            <person name="Mavromatis K."/>
            <person name="Ivanova N."/>
            <person name="Mikhailova N."/>
            <person name="Chertkov O."/>
            <person name="Saunders E."/>
            <person name="Detter J.C."/>
            <person name="Tapia R."/>
            <person name="Han C."/>
            <person name="Land M."/>
            <person name="Hauser L."/>
            <person name="Markowitz V."/>
            <person name="Cheng J.-F."/>
            <person name="Hugenholtz P."/>
            <person name="Woyke T."/>
            <person name="Wu D."/>
            <person name="Pukall R."/>
            <person name="Gehrich-Schroeter G."/>
            <person name="Schneider S."/>
            <person name="Klenk H.-P."/>
            <person name="Eisen J.A."/>
        </authorList>
    </citation>
    <scope>NUCLEOTIDE SEQUENCE [LARGE SCALE GENOMIC DNA]</scope>
    <source>
        <strain evidence="10">ATCC 700253 / DSM 10332 / NAL</strain>
    </source>
</reference>
<dbReference type="PANTHER" id="PTHR33202:SF7">
    <property type="entry name" value="FERRIC UPTAKE REGULATION PROTEIN"/>
    <property type="match status" value="1"/>
</dbReference>
<dbReference type="InterPro" id="IPR043135">
    <property type="entry name" value="Fur_C"/>
</dbReference>
<evidence type="ECO:0000313" key="9">
    <source>
        <dbReference type="EMBL" id="AEW06827.1"/>
    </source>
</evidence>
<comment type="cofactor">
    <cofactor evidence="8">
        <name>Mn(2+)</name>
        <dbReference type="ChEBI" id="CHEBI:29035"/>
    </cofactor>
    <cofactor evidence="8">
        <name>Fe(2+)</name>
        <dbReference type="ChEBI" id="CHEBI:29033"/>
    </cofactor>
    <text evidence="8">Binds 1 Mn(2+) or Fe(2+) ion per subunit.</text>
</comment>